<proteinExistence type="predicted"/>
<comment type="caution">
    <text evidence="1">The sequence shown here is derived from an EMBL/GenBank/DDBJ whole genome shotgun (WGS) entry which is preliminary data.</text>
</comment>
<dbReference type="AlphaFoldDB" id="A0A401RFP1"/>
<dbReference type="Proteomes" id="UP000287033">
    <property type="component" value="Unassembled WGS sequence"/>
</dbReference>
<keyword evidence="2" id="KW-1185">Reference proteome</keyword>
<evidence type="ECO:0000313" key="2">
    <source>
        <dbReference type="Proteomes" id="UP000287033"/>
    </source>
</evidence>
<protein>
    <submittedName>
        <fullName evidence="1">Uncharacterized protein</fullName>
    </submittedName>
</protein>
<organism evidence="1 2">
    <name type="scientific">Chiloscyllium punctatum</name>
    <name type="common">Brownbanded bambooshark</name>
    <name type="synonym">Hemiscyllium punctatum</name>
    <dbReference type="NCBI Taxonomy" id="137246"/>
    <lineage>
        <taxon>Eukaryota</taxon>
        <taxon>Metazoa</taxon>
        <taxon>Chordata</taxon>
        <taxon>Craniata</taxon>
        <taxon>Vertebrata</taxon>
        <taxon>Chondrichthyes</taxon>
        <taxon>Elasmobranchii</taxon>
        <taxon>Galeomorphii</taxon>
        <taxon>Galeoidea</taxon>
        <taxon>Orectolobiformes</taxon>
        <taxon>Hemiscylliidae</taxon>
        <taxon>Chiloscyllium</taxon>
    </lineage>
</organism>
<reference evidence="1 2" key="1">
    <citation type="journal article" date="2018" name="Nat. Ecol. Evol.">
        <title>Shark genomes provide insights into elasmobranch evolution and the origin of vertebrates.</title>
        <authorList>
            <person name="Hara Y"/>
            <person name="Yamaguchi K"/>
            <person name="Onimaru K"/>
            <person name="Kadota M"/>
            <person name="Koyanagi M"/>
            <person name="Keeley SD"/>
            <person name="Tatsumi K"/>
            <person name="Tanaka K"/>
            <person name="Motone F"/>
            <person name="Kageyama Y"/>
            <person name="Nozu R"/>
            <person name="Adachi N"/>
            <person name="Nishimura O"/>
            <person name="Nakagawa R"/>
            <person name="Tanegashima C"/>
            <person name="Kiyatake I"/>
            <person name="Matsumoto R"/>
            <person name="Murakumo K"/>
            <person name="Nishida K"/>
            <person name="Terakita A"/>
            <person name="Kuratani S"/>
            <person name="Sato K"/>
            <person name="Hyodo S Kuraku.S."/>
        </authorList>
    </citation>
    <scope>NUCLEOTIDE SEQUENCE [LARGE SCALE GENOMIC DNA]</scope>
</reference>
<evidence type="ECO:0000313" key="1">
    <source>
        <dbReference type="EMBL" id="GCC16972.1"/>
    </source>
</evidence>
<sequence>MDVNQHQVRSGLVGETSITSAEAASCGWADYVTRSPLVGQDVNLSDALSWPPNDPTPGSRVESRPLTLRKCLSELPLRLSHLLLTGSWNLPSGA</sequence>
<name>A0A401RFP1_CHIPU</name>
<gene>
    <name evidence="1" type="ORF">chiPu_0021462</name>
</gene>
<accession>A0A401RFP1</accession>
<dbReference type="EMBL" id="BEZZ01003965">
    <property type="protein sequence ID" value="GCC16972.1"/>
    <property type="molecule type" value="Genomic_DNA"/>
</dbReference>